<dbReference type="AlphaFoldDB" id="A0A2H9TMU9"/>
<protein>
    <submittedName>
        <fullName evidence="3">Uncharacterized protein</fullName>
    </submittedName>
</protein>
<name>A0A2H9TMU9_9FUNG</name>
<evidence type="ECO:0000313" key="3">
    <source>
        <dbReference type="EMBL" id="PJF19101.1"/>
    </source>
</evidence>
<sequence>MLVIYQHRHRLPAGHPLSIGMLVVITLLSVVAHCVYGLVGRTTMRNLSENHTGRAVQTVISSLARDSDGFPSLVRILTNAHFLVGSLYTDTCATWSINDFESAVKYSNTLHPLQRDRVLQRDCLNKLPFQKEAYQILRDSKIPTNLPEFMKSLLDPTEWLKVFSIRSPEYISNWCLLIPKVLLTAEFLSKVNLPYYMSPKCLNQSYANKNLLVNALTEQIGTRNHWSLLKLLNTLRFINSKLATGVRTKLKQRICDNGSKKMFHLMNATFLRCSWVRSTRPEEVLDLMRKKVLDGETLVMAMRMWIKRLKVVNTVSMLGKKHHQWQVPYSHDSIVLLQELSDETIFRQKTFFDFLDLNIEYVAYHAPFSIWKNRSEGQLSIYSMPLRWRLLYYRGWQMLPRERRAPRQCHEFKPFHYWSKHSFDEAKRRIDKYLAERKYFNMQSGLVFPVPSVPERVLEFVIGVMIASIIQKGVDMLRFDPTYCVSLRTQDMLRFSQSSLPSSNGSMSDSSSAEEDGLRFSQSSRGDLTTSMSNLSLSRGDALRSSQSSREDLYASMSNLSLAEDLQELELCMEAHRKVFSKVYKDWKLSAMVEESKFCEFLSTDIAREVLKSAIVHNDPRTQLYEEYGCSTQ</sequence>
<feature type="compositionally biased region" description="Polar residues" evidence="1">
    <location>
        <begin position="520"/>
        <end position="533"/>
    </location>
</feature>
<proteinExistence type="predicted"/>
<evidence type="ECO:0000256" key="2">
    <source>
        <dbReference type="SAM" id="Phobius"/>
    </source>
</evidence>
<dbReference type="Proteomes" id="UP000240830">
    <property type="component" value="Unassembled WGS sequence"/>
</dbReference>
<evidence type="ECO:0000256" key="1">
    <source>
        <dbReference type="SAM" id="MobiDB-lite"/>
    </source>
</evidence>
<keyword evidence="4" id="KW-1185">Reference proteome</keyword>
<keyword evidence="2" id="KW-1133">Transmembrane helix</keyword>
<keyword evidence="2" id="KW-0472">Membrane</keyword>
<comment type="caution">
    <text evidence="3">The sequence shown here is derived from an EMBL/GenBank/DDBJ whole genome shotgun (WGS) entry which is preliminary data.</text>
</comment>
<keyword evidence="2" id="KW-0812">Transmembrane</keyword>
<organism evidence="3 4">
    <name type="scientific">Paramicrosporidium saccamoebae</name>
    <dbReference type="NCBI Taxonomy" id="1246581"/>
    <lineage>
        <taxon>Eukaryota</taxon>
        <taxon>Fungi</taxon>
        <taxon>Fungi incertae sedis</taxon>
        <taxon>Cryptomycota</taxon>
        <taxon>Cryptomycota incertae sedis</taxon>
        <taxon>Paramicrosporidium</taxon>
    </lineage>
</organism>
<feature type="transmembrane region" description="Helical" evidence="2">
    <location>
        <begin position="17"/>
        <end position="39"/>
    </location>
</feature>
<reference evidence="3 4" key="1">
    <citation type="submission" date="2016-10" db="EMBL/GenBank/DDBJ databases">
        <title>The genome of Paramicrosporidium saccamoebae is the missing link in understanding Cryptomycota and Microsporidia evolution.</title>
        <authorList>
            <person name="Quandt C.A."/>
            <person name="Beaudet D."/>
            <person name="Corsaro D."/>
            <person name="Michel R."/>
            <person name="Corradi N."/>
            <person name="James T."/>
        </authorList>
    </citation>
    <scope>NUCLEOTIDE SEQUENCE [LARGE SCALE GENOMIC DNA]</scope>
    <source>
        <strain evidence="3 4">KSL3</strain>
    </source>
</reference>
<evidence type="ECO:0000313" key="4">
    <source>
        <dbReference type="Proteomes" id="UP000240830"/>
    </source>
</evidence>
<accession>A0A2H9TMU9</accession>
<feature type="region of interest" description="Disordered" evidence="1">
    <location>
        <begin position="498"/>
        <end position="533"/>
    </location>
</feature>
<feature type="compositionally biased region" description="Low complexity" evidence="1">
    <location>
        <begin position="498"/>
        <end position="511"/>
    </location>
</feature>
<dbReference type="EMBL" id="MTSL01000077">
    <property type="protein sequence ID" value="PJF19101.1"/>
    <property type="molecule type" value="Genomic_DNA"/>
</dbReference>
<gene>
    <name evidence="3" type="ORF">PSACC_01079</name>
</gene>